<dbReference type="GO" id="GO:0043022">
    <property type="term" value="F:ribosome binding"/>
    <property type="evidence" value="ECO:0007669"/>
    <property type="project" value="TreeGrafter"/>
</dbReference>
<dbReference type="GO" id="GO:0022626">
    <property type="term" value="C:cytosolic ribosome"/>
    <property type="evidence" value="ECO:0007669"/>
    <property type="project" value="EnsemblFungi"/>
</dbReference>
<dbReference type="EMBL" id="GL996505">
    <property type="protein sequence ID" value="EGW30363.1"/>
    <property type="molecule type" value="Genomic_DNA"/>
</dbReference>
<dbReference type="FunCoup" id="G3ATY7">
    <property type="interactions" value="82"/>
</dbReference>
<dbReference type="SUPFAM" id="SSF57850">
    <property type="entry name" value="RING/U-box"/>
    <property type="match status" value="1"/>
</dbReference>
<comment type="similarity">
    <text evidence="11">Belongs to the ZNF598/HEL2 family.</text>
</comment>
<dbReference type="Proteomes" id="UP000000709">
    <property type="component" value="Unassembled WGS sequence"/>
</dbReference>
<comment type="subcellular location">
    <subcellularLocation>
        <location evidence="2">Cytoplasm</location>
    </subcellularLocation>
</comment>
<keyword evidence="8" id="KW-0479">Metal-binding</keyword>
<feature type="region of interest" description="Disordered" evidence="13">
    <location>
        <begin position="509"/>
        <end position="551"/>
    </location>
</feature>
<dbReference type="HOGENOM" id="CLU_008515_2_0_1"/>
<dbReference type="GO" id="GO:0070181">
    <property type="term" value="F:small ribosomal subunit rRNA binding"/>
    <property type="evidence" value="ECO:0007669"/>
    <property type="project" value="EnsemblFungi"/>
</dbReference>
<evidence type="ECO:0000256" key="7">
    <source>
        <dbReference type="ARBA" id="ARBA00022679"/>
    </source>
</evidence>
<dbReference type="SMART" id="SM00355">
    <property type="entry name" value="ZnF_C2H2"/>
    <property type="match status" value="4"/>
</dbReference>
<dbReference type="Pfam" id="PF25447">
    <property type="entry name" value="RING_ZNF598"/>
    <property type="match status" value="1"/>
</dbReference>
<evidence type="ECO:0000256" key="12">
    <source>
        <dbReference type="PROSITE-ProRule" id="PRU00175"/>
    </source>
</evidence>
<evidence type="ECO:0000256" key="5">
    <source>
        <dbReference type="ARBA" id="ARBA00022490"/>
    </source>
</evidence>
<dbReference type="Pfam" id="PF23202">
    <property type="entry name" value="PAH_ZNF598"/>
    <property type="match status" value="1"/>
</dbReference>
<dbReference type="InterPro" id="IPR057634">
    <property type="entry name" value="PAH_ZNF598/HEL2"/>
</dbReference>
<dbReference type="InterPro" id="IPR013087">
    <property type="entry name" value="Znf_C2H2_type"/>
</dbReference>
<evidence type="ECO:0000256" key="6">
    <source>
        <dbReference type="ARBA" id="ARBA00022553"/>
    </source>
</evidence>
<dbReference type="CDD" id="cd16615">
    <property type="entry name" value="RING-HC_ZNF598"/>
    <property type="match status" value="1"/>
</dbReference>
<dbReference type="InParanoid" id="G3ATY7"/>
<evidence type="ECO:0000256" key="8">
    <source>
        <dbReference type="ARBA" id="ARBA00022723"/>
    </source>
</evidence>
<keyword evidence="10" id="KW-0862">Zinc</keyword>
<evidence type="ECO:0000259" key="14">
    <source>
        <dbReference type="PROSITE" id="PS50089"/>
    </source>
</evidence>
<protein>
    <recommendedName>
        <fullName evidence="4">RING-type E3 ubiquitin transferase</fullName>
        <ecNumber evidence="4">2.3.2.27</ecNumber>
    </recommendedName>
</protein>
<evidence type="ECO:0000256" key="4">
    <source>
        <dbReference type="ARBA" id="ARBA00012483"/>
    </source>
</evidence>
<keyword evidence="6" id="KW-0597">Phosphoprotein</keyword>
<feature type="region of interest" description="Disordered" evidence="13">
    <location>
        <begin position="1"/>
        <end position="48"/>
    </location>
</feature>
<feature type="compositionally biased region" description="Polar residues" evidence="13">
    <location>
        <begin position="509"/>
        <end position="550"/>
    </location>
</feature>
<evidence type="ECO:0000256" key="11">
    <source>
        <dbReference type="ARBA" id="ARBA00035113"/>
    </source>
</evidence>
<keyword evidence="5" id="KW-0963">Cytoplasm</keyword>
<dbReference type="GO" id="GO:0070651">
    <property type="term" value="P:nonfunctional rRNA decay"/>
    <property type="evidence" value="ECO:0007669"/>
    <property type="project" value="EnsemblFungi"/>
</dbReference>
<dbReference type="GO" id="GO:1990116">
    <property type="term" value="P:ribosome-associated ubiquitin-dependent protein catabolic process"/>
    <property type="evidence" value="ECO:0007669"/>
    <property type="project" value="EnsemblFungi"/>
</dbReference>
<dbReference type="GeneID" id="18870567"/>
<dbReference type="GO" id="GO:0070966">
    <property type="term" value="P:nuclear-transcribed mRNA catabolic process, no-go decay"/>
    <property type="evidence" value="ECO:0007669"/>
    <property type="project" value="EnsemblFungi"/>
</dbReference>
<dbReference type="PROSITE" id="PS00028">
    <property type="entry name" value="ZINC_FINGER_C2H2_1"/>
    <property type="match status" value="1"/>
</dbReference>
<keyword evidence="16" id="KW-1185">Reference proteome</keyword>
<evidence type="ECO:0000256" key="9">
    <source>
        <dbReference type="ARBA" id="ARBA00022771"/>
    </source>
</evidence>
<dbReference type="InterPro" id="IPR013083">
    <property type="entry name" value="Znf_RING/FYVE/PHD"/>
</dbReference>
<evidence type="ECO:0000256" key="10">
    <source>
        <dbReference type="ARBA" id="ARBA00022833"/>
    </source>
</evidence>
<dbReference type="PANTHER" id="PTHR22938">
    <property type="entry name" value="ZINC FINGER PROTEIN 598"/>
    <property type="match status" value="1"/>
</dbReference>
<dbReference type="PANTHER" id="PTHR22938:SF0">
    <property type="entry name" value="E3 UBIQUITIN-PROTEIN LIGASE ZNF598"/>
    <property type="match status" value="1"/>
</dbReference>
<name>G3ATY7_SPAPN</name>
<dbReference type="GO" id="GO:0070534">
    <property type="term" value="P:protein K63-linked ubiquitination"/>
    <property type="evidence" value="ECO:0007669"/>
    <property type="project" value="EnsemblFungi"/>
</dbReference>
<dbReference type="RefSeq" id="XP_007377334.1">
    <property type="nucleotide sequence ID" value="XM_007377272.1"/>
</dbReference>
<dbReference type="AlphaFoldDB" id="G3ATY7"/>
<comment type="catalytic activity">
    <reaction evidence="1">
        <text>S-ubiquitinyl-[E2 ubiquitin-conjugating enzyme]-L-cysteine + [acceptor protein]-L-lysine = [E2 ubiquitin-conjugating enzyme]-L-cysteine + N(6)-ubiquitinyl-[acceptor protein]-L-lysine.</text>
        <dbReference type="EC" id="2.3.2.27"/>
    </reaction>
</comment>
<accession>G3ATY7</accession>
<proteinExistence type="inferred from homology"/>
<evidence type="ECO:0000256" key="13">
    <source>
        <dbReference type="SAM" id="MobiDB-lite"/>
    </source>
</evidence>
<dbReference type="GO" id="GO:0170011">
    <property type="term" value="F:stalled ribosome sensor activity"/>
    <property type="evidence" value="ECO:0007669"/>
    <property type="project" value="EnsemblFungi"/>
</dbReference>
<keyword evidence="7" id="KW-0808">Transferase</keyword>
<sequence length="621" mass="70369">MSESPSNTPSDKKPRVSRGGHHHRANRGYKKRPNDSSATATSHADKEEEIPPDEQCLICAEHIQYAALTPCNHTTCHKCTFRQRALYERTICLICRTENPHVVFTEQINKEYSEFSDKDIVAKNEKYGIWFTQSYVETDTMNLLANTCSICNEKLDSFKALGNHAKEIHSKYFCHLCQKFKHAFISELPLYTARQLQRHQTEGDGDDSGFKGHPACKHCHHKNNRYYSEDELKVHIRDKHERCHICDQFDRKNADYYRNYDALYAHFQADHFVCRAPACIEKKFVVFRDDLDLTAHMLKEHGGVGSGSSNRVVIGSNSHFSQLSTFADRRPGATPVNWNDDEQQTPEIKRKRFEERAKHYLSYDPAKYDEFVSLNASFKNKKISASELLSLYKQDLFPDQSSDEMNLLIREFAEFFPTSSELRRDLESVSKDAAITETQNESFPVLGGRPIGSMGLWVGSRRTPSPKPDKFPALAKPVKKAIAAPQPIKYTNVIKTTVKKKPLSPVVNTGPSTYKPTYLDNNSSPSLPVLGQTSRTNSPMQTSSSLSSAPTKFPALEKKQRKVIPTVKQYNIADPSSWSKNAAKQPVRNSTTPTDDWGGIEIIDKRKGKLKKKGGVVSDLI</sequence>
<feature type="region of interest" description="Disordered" evidence="13">
    <location>
        <begin position="575"/>
        <end position="598"/>
    </location>
</feature>
<dbReference type="EC" id="2.3.2.27" evidence="4"/>
<dbReference type="GO" id="GO:0061157">
    <property type="term" value="P:mRNA destabilization"/>
    <property type="evidence" value="ECO:0007669"/>
    <property type="project" value="EnsemblFungi"/>
</dbReference>
<dbReference type="OMA" id="HTTCHKC"/>
<dbReference type="PROSITE" id="PS50089">
    <property type="entry name" value="ZF_RING_2"/>
    <property type="match status" value="1"/>
</dbReference>
<evidence type="ECO:0000313" key="15">
    <source>
        <dbReference type="EMBL" id="EGW30363.1"/>
    </source>
</evidence>
<dbReference type="KEGG" id="spaa:SPAPADRAFT_143728"/>
<feature type="domain" description="RING-type" evidence="14">
    <location>
        <begin position="56"/>
        <end position="96"/>
    </location>
</feature>
<evidence type="ECO:0000313" key="16">
    <source>
        <dbReference type="Proteomes" id="UP000000709"/>
    </source>
</evidence>
<evidence type="ECO:0000256" key="3">
    <source>
        <dbReference type="ARBA" id="ARBA00004906"/>
    </source>
</evidence>
<dbReference type="GO" id="GO:0008270">
    <property type="term" value="F:zinc ion binding"/>
    <property type="evidence" value="ECO:0007669"/>
    <property type="project" value="UniProtKB-KW"/>
</dbReference>
<keyword evidence="9 12" id="KW-0863">Zinc-finger</keyword>
<dbReference type="GO" id="GO:0036205">
    <property type="term" value="P:histone catabolic process"/>
    <property type="evidence" value="ECO:0007669"/>
    <property type="project" value="EnsemblFungi"/>
</dbReference>
<feature type="compositionally biased region" description="Basic residues" evidence="13">
    <location>
        <begin position="15"/>
        <end position="31"/>
    </location>
</feature>
<comment type="pathway">
    <text evidence="3">Protein modification; protein ubiquitination.</text>
</comment>
<gene>
    <name evidence="15" type="ORF">SPAPADRAFT_143728</name>
</gene>
<dbReference type="InterPro" id="IPR044288">
    <property type="entry name" value="ZNF598/HEL2"/>
</dbReference>
<dbReference type="eggNOG" id="KOG2231">
    <property type="taxonomic scope" value="Eukaryota"/>
</dbReference>
<evidence type="ECO:0000256" key="1">
    <source>
        <dbReference type="ARBA" id="ARBA00000900"/>
    </source>
</evidence>
<dbReference type="Pfam" id="PF23230">
    <property type="entry name" value="zf-C2H2_13"/>
    <property type="match status" value="1"/>
</dbReference>
<dbReference type="InterPro" id="IPR041888">
    <property type="entry name" value="RING-HC_ZNF598/HEL2"/>
</dbReference>
<dbReference type="GO" id="GO:0061630">
    <property type="term" value="F:ubiquitin protein ligase activity"/>
    <property type="evidence" value="ECO:0007669"/>
    <property type="project" value="UniProtKB-EC"/>
</dbReference>
<dbReference type="Gene3D" id="3.30.40.10">
    <property type="entry name" value="Zinc/RING finger domain, C3HC4 (zinc finger)"/>
    <property type="match status" value="1"/>
</dbReference>
<dbReference type="InterPro" id="IPR056437">
    <property type="entry name" value="Znf-C2H2_ZNF598/HEL2"/>
</dbReference>
<dbReference type="GO" id="GO:0072344">
    <property type="term" value="P:rescue of stalled ribosome"/>
    <property type="evidence" value="ECO:0007669"/>
    <property type="project" value="EnsemblFungi"/>
</dbReference>
<dbReference type="OrthoDB" id="3838338at2759"/>
<reference evidence="15 16" key="1">
    <citation type="journal article" date="2011" name="Proc. Natl. Acad. Sci. U.S.A.">
        <title>Comparative genomics of xylose-fermenting fungi for enhanced biofuel production.</title>
        <authorList>
            <person name="Wohlbach D.J."/>
            <person name="Kuo A."/>
            <person name="Sato T.K."/>
            <person name="Potts K.M."/>
            <person name="Salamov A.A."/>
            <person name="LaButti K.M."/>
            <person name="Sun H."/>
            <person name="Clum A."/>
            <person name="Pangilinan J.L."/>
            <person name="Lindquist E.A."/>
            <person name="Lucas S."/>
            <person name="Lapidus A."/>
            <person name="Jin M."/>
            <person name="Gunawan C."/>
            <person name="Balan V."/>
            <person name="Dale B.E."/>
            <person name="Jeffries T.W."/>
            <person name="Zinkel R."/>
            <person name="Barry K.W."/>
            <person name="Grigoriev I.V."/>
            <person name="Gasch A.P."/>
        </authorList>
    </citation>
    <scope>NUCLEOTIDE SEQUENCE [LARGE SCALE GENOMIC DNA]</scope>
    <source>
        <strain evidence="16">NRRL Y-27907 / 11-Y1</strain>
    </source>
</reference>
<feature type="compositionally biased region" description="Polar residues" evidence="13">
    <location>
        <begin position="575"/>
        <end position="594"/>
    </location>
</feature>
<dbReference type="STRING" id="619300.G3ATY7"/>
<dbReference type="InterPro" id="IPR001841">
    <property type="entry name" value="Znf_RING"/>
</dbReference>
<organism evidence="16">
    <name type="scientific">Spathaspora passalidarum (strain NRRL Y-27907 / 11-Y1)</name>
    <dbReference type="NCBI Taxonomy" id="619300"/>
    <lineage>
        <taxon>Eukaryota</taxon>
        <taxon>Fungi</taxon>
        <taxon>Dikarya</taxon>
        <taxon>Ascomycota</taxon>
        <taxon>Saccharomycotina</taxon>
        <taxon>Pichiomycetes</taxon>
        <taxon>Debaryomycetaceae</taxon>
        <taxon>Spathaspora</taxon>
    </lineage>
</organism>
<evidence type="ECO:0000256" key="2">
    <source>
        <dbReference type="ARBA" id="ARBA00004496"/>
    </source>
</evidence>